<dbReference type="SUPFAM" id="SSF51735">
    <property type="entry name" value="NAD(P)-binding Rossmann-fold domains"/>
    <property type="match status" value="1"/>
</dbReference>
<keyword evidence="2" id="KW-0862">Zinc</keyword>
<dbReference type="InterPro" id="IPR047109">
    <property type="entry name" value="CAD-like"/>
</dbReference>
<gene>
    <name evidence="4" type="ORF">RNB18_03530</name>
</gene>
<sequence length="147" mass="15561">MSARMAALVKDGTRTQGGYSTHVVVTEDFVVRVPEELGLDEAAPLLCGGATTYSPRTRWAPRSTSCRAGTFDGLLNPVSGNLGRGAYMNLLALNGAFVALGASSEPEISFPMFAVAANRRVLTHSLIAGVRESQEMLDFVIDPSTLA</sequence>
<organism evidence="4 5">
    <name type="scientific">Streptomyces doebereineriae</name>
    <dbReference type="NCBI Taxonomy" id="3075528"/>
    <lineage>
        <taxon>Bacteria</taxon>
        <taxon>Bacillati</taxon>
        <taxon>Actinomycetota</taxon>
        <taxon>Actinomycetes</taxon>
        <taxon>Kitasatosporales</taxon>
        <taxon>Streptomycetaceae</taxon>
        <taxon>Streptomyces</taxon>
    </lineage>
</organism>
<dbReference type="InterPro" id="IPR036291">
    <property type="entry name" value="NAD(P)-bd_dom_sf"/>
</dbReference>
<keyword evidence="3" id="KW-0560">Oxidoreductase</keyword>
<name>A0ABU2V148_9ACTN</name>
<dbReference type="Proteomes" id="UP001183824">
    <property type="component" value="Unassembled WGS sequence"/>
</dbReference>
<keyword evidence="1" id="KW-0479">Metal-binding</keyword>
<evidence type="ECO:0000313" key="4">
    <source>
        <dbReference type="EMBL" id="MDT0479265.1"/>
    </source>
</evidence>
<evidence type="ECO:0000313" key="5">
    <source>
        <dbReference type="Proteomes" id="UP001183824"/>
    </source>
</evidence>
<evidence type="ECO:0000256" key="3">
    <source>
        <dbReference type="ARBA" id="ARBA00023002"/>
    </source>
</evidence>
<evidence type="ECO:0000256" key="1">
    <source>
        <dbReference type="ARBA" id="ARBA00022723"/>
    </source>
</evidence>
<dbReference type="PANTHER" id="PTHR42683">
    <property type="entry name" value="ALDEHYDE REDUCTASE"/>
    <property type="match status" value="1"/>
</dbReference>
<dbReference type="Gene3D" id="3.90.180.10">
    <property type="entry name" value="Medium-chain alcohol dehydrogenases, catalytic domain"/>
    <property type="match status" value="1"/>
</dbReference>
<accession>A0ABU2V148</accession>
<reference evidence="5" key="1">
    <citation type="submission" date="2023-07" db="EMBL/GenBank/DDBJ databases">
        <title>30 novel species of actinomycetes from the DSMZ collection.</title>
        <authorList>
            <person name="Nouioui I."/>
        </authorList>
    </citation>
    <scope>NUCLEOTIDE SEQUENCE [LARGE SCALE GENOMIC DNA]</scope>
    <source>
        <strain evidence="5">DSM 41640</strain>
    </source>
</reference>
<evidence type="ECO:0000256" key="2">
    <source>
        <dbReference type="ARBA" id="ARBA00022833"/>
    </source>
</evidence>
<proteinExistence type="predicted"/>
<comment type="caution">
    <text evidence="4">The sequence shown here is derived from an EMBL/GenBank/DDBJ whole genome shotgun (WGS) entry which is preliminary data.</text>
</comment>
<dbReference type="InterPro" id="IPR011032">
    <property type="entry name" value="GroES-like_sf"/>
</dbReference>
<protein>
    <submittedName>
        <fullName evidence="4">Uncharacterized protein</fullName>
    </submittedName>
</protein>
<dbReference type="Gene3D" id="3.40.50.720">
    <property type="entry name" value="NAD(P)-binding Rossmann-like Domain"/>
    <property type="match status" value="2"/>
</dbReference>
<keyword evidence="5" id="KW-1185">Reference proteome</keyword>
<dbReference type="SUPFAM" id="SSF50129">
    <property type="entry name" value="GroES-like"/>
    <property type="match status" value="1"/>
</dbReference>
<dbReference type="EMBL" id="JAVREZ010000001">
    <property type="protein sequence ID" value="MDT0479265.1"/>
    <property type="molecule type" value="Genomic_DNA"/>
</dbReference>